<protein>
    <recommendedName>
        <fullName evidence="3 8">Glutamyl-tRNA reductase</fullName>
        <shortName evidence="8">GluTR</shortName>
        <ecNumber evidence="3 8">1.2.1.70</ecNumber>
    </recommendedName>
</protein>
<evidence type="ECO:0000259" key="15">
    <source>
        <dbReference type="Pfam" id="PF01488"/>
    </source>
</evidence>
<dbReference type="PIRSF" id="PIRSF000445">
    <property type="entry name" value="4pyrrol_synth_GluRdtase"/>
    <property type="match status" value="1"/>
</dbReference>
<dbReference type="EMBL" id="CP063078">
    <property type="protein sequence ID" value="QOQ87336.1"/>
    <property type="molecule type" value="Genomic_DNA"/>
</dbReference>
<dbReference type="PROSITE" id="PS00747">
    <property type="entry name" value="GLUTR"/>
    <property type="match status" value="1"/>
</dbReference>
<dbReference type="NCBIfam" id="TIGR01035">
    <property type="entry name" value="hemA"/>
    <property type="match status" value="1"/>
</dbReference>
<comment type="domain">
    <text evidence="8">Possesses an unusual extended V-shaped dimeric structure with each monomer consisting of three distinct domains arranged along a curved 'spinal' alpha-helix. The N-terminal catalytic domain specifically recognizes the glutamate moiety of the substrate. The second domain is the NADPH-binding domain, and the third C-terminal domain is responsible for dimerization.</text>
</comment>
<evidence type="ECO:0000256" key="13">
    <source>
        <dbReference type="RuleBase" id="RU000584"/>
    </source>
</evidence>
<evidence type="ECO:0000256" key="2">
    <source>
        <dbReference type="ARBA" id="ARBA00005916"/>
    </source>
</evidence>
<dbReference type="AlphaFoldDB" id="A0A7M1LHK7"/>
<evidence type="ECO:0000313" key="18">
    <source>
        <dbReference type="Proteomes" id="UP000594749"/>
    </source>
</evidence>
<evidence type="ECO:0000256" key="11">
    <source>
        <dbReference type="PIRSR" id="PIRSR000445-3"/>
    </source>
</evidence>
<feature type="binding site" evidence="8 10">
    <location>
        <begin position="114"/>
        <end position="116"/>
    </location>
    <ligand>
        <name>substrate</name>
    </ligand>
</feature>
<evidence type="ECO:0000313" key="17">
    <source>
        <dbReference type="EMBL" id="QOQ87336.1"/>
    </source>
</evidence>
<dbReference type="Pfam" id="PF01488">
    <property type="entry name" value="Shikimate_DH"/>
    <property type="match status" value="1"/>
</dbReference>
<evidence type="ECO:0000256" key="9">
    <source>
        <dbReference type="PIRSR" id="PIRSR000445-1"/>
    </source>
</evidence>
<feature type="binding site" evidence="8 11">
    <location>
        <begin position="189"/>
        <end position="194"/>
    </location>
    <ligand>
        <name>NADP(+)</name>
        <dbReference type="ChEBI" id="CHEBI:58349"/>
    </ligand>
</feature>
<feature type="active site" description="Nucleophile" evidence="8 9">
    <location>
        <position position="50"/>
    </location>
</feature>
<dbReference type="PANTHER" id="PTHR43013">
    <property type="entry name" value="GLUTAMYL-TRNA REDUCTASE"/>
    <property type="match status" value="1"/>
</dbReference>
<evidence type="ECO:0000256" key="10">
    <source>
        <dbReference type="PIRSR" id="PIRSR000445-2"/>
    </source>
</evidence>
<dbReference type="Proteomes" id="UP000594749">
    <property type="component" value="Chromosome"/>
</dbReference>
<dbReference type="InterPro" id="IPR018214">
    <property type="entry name" value="GluRdtase_CS"/>
</dbReference>
<dbReference type="PANTHER" id="PTHR43013:SF1">
    <property type="entry name" value="GLUTAMYL-TRNA REDUCTASE"/>
    <property type="match status" value="1"/>
</dbReference>
<proteinExistence type="inferred from homology"/>
<dbReference type="RefSeq" id="WP_025803907.1">
    <property type="nucleotide sequence ID" value="NZ_CP053842.1"/>
</dbReference>
<feature type="domain" description="Tetrapyrrole biosynthesis glutamyl-tRNA reductase dimerisation" evidence="14">
    <location>
        <begin position="319"/>
        <end position="415"/>
    </location>
</feature>
<dbReference type="SUPFAM" id="SSF69075">
    <property type="entry name" value="Glutamyl tRNA-reductase dimerization domain"/>
    <property type="match status" value="1"/>
</dbReference>
<keyword evidence="5 8" id="KW-0560">Oxidoreductase</keyword>
<dbReference type="OrthoDB" id="110209at2"/>
<dbReference type="HAMAP" id="MF_00087">
    <property type="entry name" value="Glu_tRNA_reductase"/>
    <property type="match status" value="1"/>
</dbReference>
<feature type="binding site" evidence="8 10">
    <location>
        <position position="109"/>
    </location>
    <ligand>
        <name>substrate</name>
    </ligand>
</feature>
<dbReference type="GO" id="GO:0008883">
    <property type="term" value="F:glutamyl-tRNA reductase activity"/>
    <property type="evidence" value="ECO:0007669"/>
    <property type="project" value="UniProtKB-UniRule"/>
</dbReference>
<dbReference type="Gene3D" id="3.30.460.30">
    <property type="entry name" value="Glutamyl-tRNA reductase, N-terminal domain"/>
    <property type="match status" value="1"/>
</dbReference>
<evidence type="ECO:0000256" key="4">
    <source>
        <dbReference type="ARBA" id="ARBA00022857"/>
    </source>
</evidence>
<dbReference type="Pfam" id="PF05201">
    <property type="entry name" value="GlutR_N"/>
    <property type="match status" value="1"/>
</dbReference>
<evidence type="ECO:0000256" key="3">
    <source>
        <dbReference type="ARBA" id="ARBA00012970"/>
    </source>
</evidence>
<dbReference type="SUPFAM" id="SSF69742">
    <property type="entry name" value="Glutamyl tRNA-reductase catalytic, N-terminal domain"/>
    <property type="match status" value="1"/>
</dbReference>
<reference evidence="17 18" key="1">
    <citation type="submission" date="2020-10" db="EMBL/GenBank/DDBJ databases">
        <title>Campylobacter and Helicobacter PacBio genomes.</title>
        <authorList>
            <person name="Lane C."/>
        </authorList>
    </citation>
    <scope>NUCLEOTIDE SEQUENCE [LARGE SCALE GENOMIC DNA]</scope>
    <source>
        <strain evidence="17 18">2016D-0077</strain>
    </source>
</reference>
<dbReference type="GO" id="GO:0050661">
    <property type="term" value="F:NADP binding"/>
    <property type="evidence" value="ECO:0007669"/>
    <property type="project" value="InterPro"/>
</dbReference>
<dbReference type="InterPro" id="IPR006151">
    <property type="entry name" value="Shikm_DH/Glu-tRNA_Rdtase"/>
</dbReference>
<comment type="catalytic activity">
    <reaction evidence="7 8 13">
        <text>(S)-4-amino-5-oxopentanoate + tRNA(Glu) + NADP(+) = L-glutamyl-tRNA(Glu) + NADPH + H(+)</text>
        <dbReference type="Rhea" id="RHEA:12344"/>
        <dbReference type="Rhea" id="RHEA-COMP:9663"/>
        <dbReference type="Rhea" id="RHEA-COMP:9680"/>
        <dbReference type="ChEBI" id="CHEBI:15378"/>
        <dbReference type="ChEBI" id="CHEBI:57501"/>
        <dbReference type="ChEBI" id="CHEBI:57783"/>
        <dbReference type="ChEBI" id="CHEBI:58349"/>
        <dbReference type="ChEBI" id="CHEBI:78442"/>
        <dbReference type="ChEBI" id="CHEBI:78520"/>
        <dbReference type="EC" id="1.2.1.70"/>
    </reaction>
</comment>
<feature type="binding site" evidence="8 10">
    <location>
        <position position="120"/>
    </location>
    <ligand>
        <name>substrate</name>
    </ligand>
</feature>
<evidence type="ECO:0000256" key="8">
    <source>
        <dbReference type="HAMAP-Rule" id="MF_00087"/>
    </source>
</evidence>
<dbReference type="InterPro" id="IPR036453">
    <property type="entry name" value="GluRdtase_dimer_dom_sf"/>
</dbReference>
<gene>
    <name evidence="8" type="primary">hemA</name>
    <name evidence="17" type="ORF">IMC76_00490</name>
</gene>
<keyword evidence="6 8" id="KW-0627">Porphyrin biosynthesis</keyword>
<dbReference type="EC" id="1.2.1.70" evidence="3 8"/>
<dbReference type="Pfam" id="PF00745">
    <property type="entry name" value="GlutR_dimer"/>
    <property type="match status" value="1"/>
</dbReference>
<comment type="pathway">
    <text evidence="1 8 13">Porphyrin-containing compound metabolism; protoporphyrin-IX biosynthesis; 5-aminolevulinate from L-glutamyl-tRNA(Glu): step 1/2.</text>
</comment>
<evidence type="ECO:0000256" key="12">
    <source>
        <dbReference type="PIRSR" id="PIRSR000445-4"/>
    </source>
</evidence>
<dbReference type="CDD" id="cd05213">
    <property type="entry name" value="NAD_bind_Glutamyl_tRNA_reduct"/>
    <property type="match status" value="1"/>
</dbReference>
<dbReference type="FunFam" id="3.30.460.30:FF:000001">
    <property type="entry name" value="Glutamyl-tRNA reductase"/>
    <property type="match status" value="1"/>
</dbReference>
<feature type="binding site" evidence="8 10">
    <location>
        <begin position="49"/>
        <end position="52"/>
    </location>
    <ligand>
        <name>substrate</name>
    </ligand>
</feature>
<organism evidence="17 18">
    <name type="scientific">Campylobacter corcagiensis</name>
    <dbReference type="NCBI Taxonomy" id="1448857"/>
    <lineage>
        <taxon>Bacteria</taxon>
        <taxon>Pseudomonadati</taxon>
        <taxon>Campylobacterota</taxon>
        <taxon>Epsilonproteobacteria</taxon>
        <taxon>Campylobacterales</taxon>
        <taxon>Campylobacteraceae</taxon>
        <taxon>Campylobacter</taxon>
    </lineage>
</organism>
<evidence type="ECO:0000256" key="7">
    <source>
        <dbReference type="ARBA" id="ARBA00047464"/>
    </source>
</evidence>
<evidence type="ECO:0000256" key="5">
    <source>
        <dbReference type="ARBA" id="ARBA00023002"/>
    </source>
</evidence>
<feature type="site" description="Important for activity" evidence="8 12">
    <location>
        <position position="99"/>
    </location>
</feature>
<dbReference type="InterPro" id="IPR036343">
    <property type="entry name" value="GluRdtase_N_sf"/>
</dbReference>
<dbReference type="InterPro" id="IPR015896">
    <property type="entry name" value="4pyrrol_synth_GluRdtase_dimer"/>
</dbReference>
<dbReference type="GO" id="GO:0019353">
    <property type="term" value="P:protoporphyrinogen IX biosynthetic process from glutamate"/>
    <property type="evidence" value="ECO:0007669"/>
    <property type="project" value="TreeGrafter"/>
</dbReference>
<comment type="similarity">
    <text evidence="2 8 13">Belongs to the glutamyl-tRNA reductase family.</text>
</comment>
<evidence type="ECO:0000256" key="6">
    <source>
        <dbReference type="ARBA" id="ARBA00023244"/>
    </source>
</evidence>
<dbReference type="InterPro" id="IPR000343">
    <property type="entry name" value="4pyrrol_synth_GluRdtase"/>
</dbReference>
<dbReference type="SUPFAM" id="SSF51735">
    <property type="entry name" value="NAD(P)-binding Rossmann-fold domains"/>
    <property type="match status" value="1"/>
</dbReference>
<name>A0A7M1LHK7_9BACT</name>
<dbReference type="UniPathway" id="UPA00251">
    <property type="reaction ID" value="UER00316"/>
</dbReference>
<feature type="domain" description="Glutamyl-tRNA reductase N-terminal" evidence="16">
    <location>
        <begin position="6"/>
        <end position="156"/>
    </location>
</feature>
<comment type="subunit">
    <text evidence="8">Homodimer.</text>
</comment>
<comment type="miscellaneous">
    <text evidence="8">During catalysis, the active site Cys acts as a nucleophile attacking the alpha-carbonyl group of tRNA-bound glutamate with the formation of a thioester intermediate between enzyme and glutamate, and the concomitant release of tRNA(Glu). The thioester intermediate is finally reduced by direct hydride transfer from NADPH, to form the product GSA.</text>
</comment>
<evidence type="ECO:0000259" key="14">
    <source>
        <dbReference type="Pfam" id="PF00745"/>
    </source>
</evidence>
<dbReference type="Gene3D" id="3.40.50.720">
    <property type="entry name" value="NAD(P)-binding Rossmann-like Domain"/>
    <property type="match status" value="1"/>
</dbReference>
<sequence>MHYLNISFTHKNTDISVRERLAFDDGKKEEALRLICSNLSVSECLLLTTCNRVEVLAFVNNLEVAQSYILKVMSILSGVALNELEYRADIYHSNGAVHHLFSVASSLDSLVIGETQITGQLKDAMSFALDRNFAGDNLKRVVECSFRCAAEVRNKTEISKNPVSVSSVAVSKAREILEDLNGVTAVVVGAGHMSELACKHLLSTGANIIVVNRSEKSANDMISNLGSCYKDSVRYEPFSKLKEMINSYPLIFSATSAPGPVIVDSLIKEQNFQRYFFDIAVPRDIEIKESLSVKVYSVDDLQEIVKLNLALREEQAQIAYSVVARYTAEFFKWLKSLATTPIIKALRQSAKDVSEVEIKKAITRGYLKHSDIDEARKLIHQVFKAFLHTPTVNLKEIANGEDSDAAFGAIIEIFDIEDKFMEYSKGLEK</sequence>
<evidence type="ECO:0000256" key="1">
    <source>
        <dbReference type="ARBA" id="ARBA00005059"/>
    </source>
</evidence>
<keyword evidence="4 8" id="KW-0521">NADP</keyword>
<dbReference type="InterPro" id="IPR036291">
    <property type="entry name" value="NAD(P)-bd_dom_sf"/>
</dbReference>
<dbReference type="InterPro" id="IPR015895">
    <property type="entry name" value="4pyrrol_synth_GluRdtase_N"/>
</dbReference>
<feature type="domain" description="Quinate/shikimate 5-dehydrogenase/glutamyl-tRNA reductase" evidence="15">
    <location>
        <begin position="172"/>
        <end position="304"/>
    </location>
</feature>
<evidence type="ECO:0000259" key="16">
    <source>
        <dbReference type="Pfam" id="PF05201"/>
    </source>
</evidence>
<comment type="function">
    <text evidence="8">Catalyzes the NADPH-dependent reduction of glutamyl-tRNA(Glu) to glutamate 1-semialdehyde (GSA).</text>
</comment>
<keyword evidence="18" id="KW-1185">Reference proteome</keyword>
<accession>A0A7M1LHK7</accession>